<evidence type="ECO:0000313" key="1">
    <source>
        <dbReference type="EMBL" id="CAG4888347.1"/>
    </source>
</evidence>
<sequence>MLGAAVVFALFDSQHVAAARVREMQANATVSGTMSSRLARAAGLSGGTTGVVCASEQMDLRYID</sequence>
<evidence type="ECO:0000313" key="2">
    <source>
        <dbReference type="Proteomes" id="UP000789752"/>
    </source>
</evidence>
<gene>
    <name evidence="1" type="ORF">R54767_00542</name>
</gene>
<dbReference type="Proteomes" id="UP000789752">
    <property type="component" value="Unassembled WGS sequence"/>
</dbReference>
<protein>
    <submittedName>
        <fullName evidence="1">Uncharacterized protein</fullName>
    </submittedName>
</protein>
<reference evidence="1 2" key="1">
    <citation type="submission" date="2021-04" db="EMBL/GenBank/DDBJ databases">
        <authorList>
            <person name="Vanwijnsberghe S."/>
        </authorList>
    </citation>
    <scope>NUCLEOTIDE SEQUENCE [LARGE SCALE GENOMIC DNA]</scope>
    <source>
        <strain evidence="1 2">LMG 32171</strain>
    </source>
</reference>
<proteinExistence type="predicted"/>
<comment type="caution">
    <text evidence="1">The sequence shown here is derived from an EMBL/GenBank/DDBJ whole genome shotgun (WGS) entry which is preliminary data.</text>
</comment>
<name>A0ABN7QE42_9BURK</name>
<organism evidence="1 2">
    <name type="scientific">Paraburkholderia gardini</name>
    <dbReference type="NCBI Taxonomy" id="2823469"/>
    <lineage>
        <taxon>Bacteria</taxon>
        <taxon>Pseudomonadati</taxon>
        <taxon>Pseudomonadota</taxon>
        <taxon>Betaproteobacteria</taxon>
        <taxon>Burkholderiales</taxon>
        <taxon>Burkholderiaceae</taxon>
        <taxon>Paraburkholderia</taxon>
    </lineage>
</organism>
<accession>A0ABN7QE42</accession>
<dbReference type="EMBL" id="CAJQYY010000002">
    <property type="protein sequence ID" value="CAG4888347.1"/>
    <property type="molecule type" value="Genomic_DNA"/>
</dbReference>
<keyword evidence="2" id="KW-1185">Reference proteome</keyword>